<dbReference type="InterPro" id="IPR038464">
    <property type="entry name" value="Ribosomal_eL38_sf"/>
</dbReference>
<reference evidence="7 8" key="1">
    <citation type="submission" date="2016-04" db="EMBL/GenBank/DDBJ databases">
        <title>The genome of Intoshia linei affirms orthonectids as highly simplified spiralians.</title>
        <authorList>
            <person name="Mikhailov K.V."/>
            <person name="Slusarev G.S."/>
            <person name="Nikitin M.A."/>
            <person name="Logacheva M.D."/>
            <person name="Penin A."/>
            <person name="Aleoshin V."/>
            <person name="Panchin Y.V."/>
        </authorList>
    </citation>
    <scope>NUCLEOTIDE SEQUENCE [LARGE SCALE GENOMIC DNA]</scope>
    <source>
        <strain evidence="7">Intl2013</strain>
        <tissue evidence="7">Whole animal</tissue>
    </source>
</reference>
<comment type="caution">
    <text evidence="7">The sequence shown here is derived from an EMBL/GenBank/DDBJ whole genome shotgun (WGS) entry which is preliminary data.</text>
</comment>
<sequence length="52" mass="6062">CVIKRNPKNTKFKLRTSRHLLTLILKEADKVSKLKQALPPTLKVEDAHKKRK</sequence>
<dbReference type="GO" id="GO:0003735">
    <property type="term" value="F:structural constituent of ribosome"/>
    <property type="evidence" value="ECO:0007669"/>
    <property type="project" value="InterPro"/>
</dbReference>
<evidence type="ECO:0000256" key="3">
    <source>
        <dbReference type="ARBA" id="ARBA00023274"/>
    </source>
</evidence>
<protein>
    <recommendedName>
        <fullName evidence="4">Large ribosomal subunit protein eL38</fullName>
    </recommendedName>
    <alternativeName>
        <fullName evidence="5">60S ribosomal protein L38</fullName>
    </alternativeName>
</protein>
<proteinExistence type="inferred from homology"/>
<comment type="similarity">
    <text evidence="1 6">Belongs to the eukaryotic ribosomal protein eL38 family.</text>
</comment>
<evidence type="ECO:0000256" key="4">
    <source>
        <dbReference type="ARBA" id="ARBA00035235"/>
    </source>
</evidence>
<keyword evidence="2 6" id="KW-0689">Ribosomal protein</keyword>
<dbReference type="EMBL" id="LWCA01000536">
    <property type="protein sequence ID" value="OAF67974.1"/>
    <property type="molecule type" value="Genomic_DNA"/>
</dbReference>
<evidence type="ECO:0000313" key="7">
    <source>
        <dbReference type="EMBL" id="OAF67974.1"/>
    </source>
</evidence>
<keyword evidence="3 6" id="KW-0687">Ribonucleoprotein</keyword>
<dbReference type="PANTHER" id="PTHR10965:SF0">
    <property type="entry name" value="LARGE RIBOSOMAL SUBUNIT PROTEIN EL38"/>
    <property type="match status" value="1"/>
</dbReference>
<dbReference type="PANTHER" id="PTHR10965">
    <property type="entry name" value="60S RIBOSOMAL PROTEIN L38"/>
    <property type="match status" value="1"/>
</dbReference>
<evidence type="ECO:0000313" key="8">
    <source>
        <dbReference type="Proteomes" id="UP000078046"/>
    </source>
</evidence>
<dbReference type="GO" id="GO:0022618">
    <property type="term" value="P:protein-RNA complex assembly"/>
    <property type="evidence" value="ECO:0007669"/>
    <property type="project" value="TreeGrafter"/>
</dbReference>
<dbReference type="GO" id="GO:0006412">
    <property type="term" value="P:translation"/>
    <property type="evidence" value="ECO:0007669"/>
    <property type="project" value="InterPro"/>
</dbReference>
<evidence type="ECO:0000256" key="1">
    <source>
        <dbReference type="ARBA" id="ARBA00007803"/>
    </source>
</evidence>
<dbReference type="Gene3D" id="3.30.720.90">
    <property type="match status" value="1"/>
</dbReference>
<dbReference type="AlphaFoldDB" id="A0A177B3I8"/>
<dbReference type="Proteomes" id="UP000078046">
    <property type="component" value="Unassembled WGS sequence"/>
</dbReference>
<evidence type="ECO:0000256" key="2">
    <source>
        <dbReference type="ARBA" id="ARBA00022980"/>
    </source>
</evidence>
<dbReference type="GO" id="GO:0022625">
    <property type="term" value="C:cytosolic large ribosomal subunit"/>
    <property type="evidence" value="ECO:0007669"/>
    <property type="project" value="TreeGrafter"/>
</dbReference>
<dbReference type="OrthoDB" id="10250488at2759"/>
<feature type="non-terminal residue" evidence="7">
    <location>
        <position position="1"/>
    </location>
</feature>
<organism evidence="7 8">
    <name type="scientific">Intoshia linei</name>
    <dbReference type="NCBI Taxonomy" id="1819745"/>
    <lineage>
        <taxon>Eukaryota</taxon>
        <taxon>Metazoa</taxon>
        <taxon>Spiralia</taxon>
        <taxon>Lophotrochozoa</taxon>
        <taxon>Mesozoa</taxon>
        <taxon>Orthonectida</taxon>
        <taxon>Rhopaluridae</taxon>
        <taxon>Intoshia</taxon>
    </lineage>
</organism>
<name>A0A177B3I8_9BILA</name>
<gene>
    <name evidence="7" type="ORF">A3Q56_04257</name>
</gene>
<evidence type="ECO:0000256" key="5">
    <source>
        <dbReference type="ARBA" id="ARBA00035338"/>
    </source>
</evidence>
<dbReference type="InterPro" id="IPR002675">
    <property type="entry name" value="Ribosomal_eL38"/>
</dbReference>
<keyword evidence="8" id="KW-1185">Reference proteome</keyword>
<accession>A0A177B3I8</accession>
<dbReference type="Pfam" id="PF01781">
    <property type="entry name" value="Ribosomal_L38e"/>
    <property type="match status" value="1"/>
</dbReference>
<evidence type="ECO:0000256" key="6">
    <source>
        <dbReference type="RuleBase" id="RU003445"/>
    </source>
</evidence>